<organism evidence="1 2">
    <name type="scientific">Stachybotrys elegans</name>
    <dbReference type="NCBI Taxonomy" id="80388"/>
    <lineage>
        <taxon>Eukaryota</taxon>
        <taxon>Fungi</taxon>
        <taxon>Dikarya</taxon>
        <taxon>Ascomycota</taxon>
        <taxon>Pezizomycotina</taxon>
        <taxon>Sordariomycetes</taxon>
        <taxon>Hypocreomycetidae</taxon>
        <taxon>Hypocreales</taxon>
        <taxon>Stachybotryaceae</taxon>
        <taxon>Stachybotrys</taxon>
    </lineage>
</organism>
<dbReference type="AlphaFoldDB" id="A0A8K0WU47"/>
<evidence type="ECO:0000313" key="2">
    <source>
        <dbReference type="Proteomes" id="UP000813444"/>
    </source>
</evidence>
<dbReference type="EMBL" id="JAGPNK010000003">
    <property type="protein sequence ID" value="KAH7324901.1"/>
    <property type="molecule type" value="Genomic_DNA"/>
</dbReference>
<protein>
    <submittedName>
        <fullName evidence="1">Uncharacterized protein</fullName>
    </submittedName>
</protein>
<sequence>MGRRFEISKPPRAKRWDVTVRDPESELEGYRADVANWSSTALQLRIGFDDTAPVIAVCRLATLFQKYRFGLGDPDMPAKVYWEEMTQPTMLNNSYEWSMDMPSTGYRRSMLWKPTRKVRIEGVEASTWGQHYKLGDKTSDAVLAIYTVTSTTGPVRGDLQINIDEGGDFEILVVLSLLAILESSRREGK</sequence>
<keyword evidence="2" id="KW-1185">Reference proteome</keyword>
<evidence type="ECO:0000313" key="1">
    <source>
        <dbReference type="EMBL" id="KAH7324901.1"/>
    </source>
</evidence>
<reference evidence="1" key="1">
    <citation type="journal article" date="2021" name="Nat. Commun.">
        <title>Genetic determinants of endophytism in the Arabidopsis root mycobiome.</title>
        <authorList>
            <person name="Mesny F."/>
            <person name="Miyauchi S."/>
            <person name="Thiergart T."/>
            <person name="Pickel B."/>
            <person name="Atanasova L."/>
            <person name="Karlsson M."/>
            <person name="Huettel B."/>
            <person name="Barry K.W."/>
            <person name="Haridas S."/>
            <person name="Chen C."/>
            <person name="Bauer D."/>
            <person name="Andreopoulos W."/>
            <person name="Pangilinan J."/>
            <person name="LaButti K."/>
            <person name="Riley R."/>
            <person name="Lipzen A."/>
            <person name="Clum A."/>
            <person name="Drula E."/>
            <person name="Henrissat B."/>
            <person name="Kohler A."/>
            <person name="Grigoriev I.V."/>
            <person name="Martin F.M."/>
            <person name="Hacquard S."/>
        </authorList>
    </citation>
    <scope>NUCLEOTIDE SEQUENCE</scope>
    <source>
        <strain evidence="1">MPI-CAGE-CH-0235</strain>
    </source>
</reference>
<dbReference type="OrthoDB" id="3431997at2759"/>
<gene>
    <name evidence="1" type="ORF">B0I35DRAFT_476103</name>
</gene>
<proteinExistence type="predicted"/>
<accession>A0A8K0WU47</accession>
<comment type="caution">
    <text evidence="1">The sequence shown here is derived from an EMBL/GenBank/DDBJ whole genome shotgun (WGS) entry which is preliminary data.</text>
</comment>
<dbReference type="Proteomes" id="UP000813444">
    <property type="component" value="Unassembled WGS sequence"/>
</dbReference>
<name>A0A8K0WU47_9HYPO</name>